<proteinExistence type="predicted"/>
<comment type="caution">
    <text evidence="3">The sequence shown here is derived from an EMBL/GenBank/DDBJ whole genome shotgun (WGS) entry which is preliminary data.</text>
</comment>
<reference evidence="3 4" key="1">
    <citation type="submission" date="2016-10" db="EMBL/GenBank/DDBJ databases">
        <title>Genome sequence of the basidiomycete white-rot fungus Trametes pubescens.</title>
        <authorList>
            <person name="Makela M.R."/>
            <person name="Granchi Z."/>
            <person name="Peng M."/>
            <person name="De Vries R.P."/>
            <person name="Grigoriev I."/>
            <person name="Riley R."/>
            <person name="Hilden K."/>
        </authorList>
    </citation>
    <scope>NUCLEOTIDE SEQUENCE [LARGE SCALE GENOMIC DNA]</scope>
    <source>
        <strain evidence="3 4">FBCC735</strain>
    </source>
</reference>
<keyword evidence="2" id="KW-1133">Transmembrane helix</keyword>
<dbReference type="Proteomes" id="UP000184267">
    <property type="component" value="Unassembled WGS sequence"/>
</dbReference>
<keyword evidence="4" id="KW-1185">Reference proteome</keyword>
<dbReference type="OMA" id="GGRWEVC"/>
<keyword evidence="2" id="KW-0812">Transmembrane</keyword>
<dbReference type="AlphaFoldDB" id="A0A1M2VAX5"/>
<feature type="region of interest" description="Disordered" evidence="1">
    <location>
        <begin position="192"/>
        <end position="223"/>
    </location>
</feature>
<evidence type="ECO:0000313" key="3">
    <source>
        <dbReference type="EMBL" id="OJT04694.1"/>
    </source>
</evidence>
<dbReference type="OrthoDB" id="203796at2759"/>
<feature type="region of interest" description="Disordered" evidence="1">
    <location>
        <begin position="1"/>
        <end position="32"/>
    </location>
</feature>
<sequence length="458" mass="51943">MMLTDKKDPFSDSNDFPAAGPSGAHTSSNIPLVSQVQDVESLPHDALDAVPKYTEHALEDVYMPAGGEEPPPEFAPYEAEFFISGRDIVSHDPHLNQDGEALYRFLLSQSQTRPEYLLHARGTHTEHKTRTVFRNDAKGQSRAHTETYTETVTDFDFYVNVGAQIVHGPIHWTVPDAEPAYRGEMVLQVDSNDLAPPDPEIGQTGGRRKATKEETKAAKERKRLREAHGLPPWIAPGPDSWYNSTGTIAPAEAHVLGSSKSLREWADEYCASDKLLKEFTYTKVIYGWNIANLQEAVTSAIRSVYSHNVKLEFTMSHHKIRIRPDNRLARTLSNKWLLFLLWILLIYPFIWLYKRFGRRGGGRWEVCGGAYALKTWRVEPGAVPPPPEANDGRWKQTRDGPVHLIGEREGEWFQRWEGPIRRAVMGRVQSKTPLEITNEPAFMLDGYRPSYSQFPRLV</sequence>
<evidence type="ECO:0000313" key="4">
    <source>
        <dbReference type="Proteomes" id="UP000184267"/>
    </source>
</evidence>
<dbReference type="EMBL" id="MNAD01001519">
    <property type="protein sequence ID" value="OJT04694.1"/>
    <property type="molecule type" value="Genomic_DNA"/>
</dbReference>
<organism evidence="3 4">
    <name type="scientific">Trametes pubescens</name>
    <name type="common">White-rot fungus</name>
    <dbReference type="NCBI Taxonomy" id="154538"/>
    <lineage>
        <taxon>Eukaryota</taxon>
        <taxon>Fungi</taxon>
        <taxon>Dikarya</taxon>
        <taxon>Basidiomycota</taxon>
        <taxon>Agaricomycotina</taxon>
        <taxon>Agaricomycetes</taxon>
        <taxon>Polyporales</taxon>
        <taxon>Polyporaceae</taxon>
        <taxon>Trametes</taxon>
    </lineage>
</organism>
<accession>A0A1M2VAX5</accession>
<feature type="transmembrane region" description="Helical" evidence="2">
    <location>
        <begin position="336"/>
        <end position="353"/>
    </location>
</feature>
<dbReference type="PANTHER" id="PTHR37848:SF1">
    <property type="entry name" value="SUN DOMAIN-CONTAINING PROTEIN"/>
    <property type="match status" value="1"/>
</dbReference>
<name>A0A1M2VAX5_TRAPU</name>
<dbReference type="PANTHER" id="PTHR37848">
    <property type="entry name" value="EXPRESSED PROTEIN"/>
    <property type="match status" value="1"/>
</dbReference>
<feature type="compositionally biased region" description="Basic and acidic residues" evidence="1">
    <location>
        <begin position="1"/>
        <end position="10"/>
    </location>
</feature>
<keyword evidence="2" id="KW-0472">Membrane</keyword>
<gene>
    <name evidence="3" type="ORF">TRAPUB_4488</name>
</gene>
<evidence type="ECO:0000256" key="1">
    <source>
        <dbReference type="SAM" id="MobiDB-lite"/>
    </source>
</evidence>
<evidence type="ECO:0000256" key="2">
    <source>
        <dbReference type="SAM" id="Phobius"/>
    </source>
</evidence>
<protein>
    <submittedName>
        <fullName evidence="3">Uncharacterized protein</fullName>
    </submittedName>
</protein>